<dbReference type="EMBL" id="JAVRJZ010000017">
    <property type="protein sequence ID" value="KAK2709972.1"/>
    <property type="molecule type" value="Genomic_DNA"/>
</dbReference>
<comment type="caution">
    <text evidence="13">The sequence shown here is derived from an EMBL/GenBank/DDBJ whole genome shotgun (WGS) entry which is preliminary data.</text>
</comment>
<dbReference type="EMBL" id="JAVRJZ010000017">
    <property type="protein sequence ID" value="KAK2709968.1"/>
    <property type="molecule type" value="Genomic_DNA"/>
</dbReference>
<dbReference type="GO" id="GO:0035006">
    <property type="term" value="P:melanization defense response"/>
    <property type="evidence" value="ECO:0007669"/>
    <property type="project" value="UniProtKB-ARBA"/>
</dbReference>
<evidence type="ECO:0000256" key="9">
    <source>
        <dbReference type="ARBA" id="ARBA00023136"/>
    </source>
</evidence>
<evidence type="ECO:0000256" key="4">
    <source>
        <dbReference type="ARBA" id="ARBA00022553"/>
    </source>
</evidence>
<dbReference type="EMBL" id="JAVRJZ010000017">
    <property type="protein sequence ID" value="KAK2709970.1"/>
    <property type="molecule type" value="Genomic_DNA"/>
</dbReference>
<keyword evidence="8" id="KW-0342">GTP-binding</keyword>
<dbReference type="GO" id="GO:0003924">
    <property type="term" value="F:GTPase activity"/>
    <property type="evidence" value="ECO:0007669"/>
    <property type="project" value="InterPro"/>
</dbReference>
<evidence type="ECO:0000256" key="2">
    <source>
        <dbReference type="ARBA" id="ARBA00004342"/>
    </source>
</evidence>
<feature type="region of interest" description="Disordered" evidence="12">
    <location>
        <begin position="1"/>
        <end position="22"/>
    </location>
</feature>
<dbReference type="InterPro" id="IPR003578">
    <property type="entry name" value="Small_GTPase_Rho"/>
</dbReference>
<keyword evidence="7" id="KW-0460">Magnesium</keyword>
<proteinExistence type="predicted"/>
<evidence type="ECO:0000256" key="10">
    <source>
        <dbReference type="ARBA" id="ARBA00023139"/>
    </source>
</evidence>
<reference evidence="13" key="1">
    <citation type="submission" date="2023-07" db="EMBL/GenBank/DDBJ databases">
        <title>Chromosome-level genome assembly of Artemia franciscana.</title>
        <authorList>
            <person name="Jo E."/>
        </authorList>
    </citation>
    <scope>NUCLEOTIDE SEQUENCE</scope>
    <source>
        <tissue evidence="13">Whole body</tissue>
    </source>
</reference>
<dbReference type="GO" id="GO:0003006">
    <property type="term" value="P:developmental process involved in reproduction"/>
    <property type="evidence" value="ECO:0007669"/>
    <property type="project" value="UniProtKB-ARBA"/>
</dbReference>
<keyword evidence="3" id="KW-1003">Cell membrane</keyword>
<dbReference type="PROSITE" id="PS51419">
    <property type="entry name" value="RAB"/>
    <property type="match status" value="1"/>
</dbReference>
<dbReference type="GO" id="GO:0022603">
    <property type="term" value="P:regulation of anatomical structure morphogenesis"/>
    <property type="evidence" value="ECO:0007669"/>
    <property type="project" value="UniProtKB-ARBA"/>
</dbReference>
<dbReference type="AlphaFoldDB" id="A0AA88HS64"/>
<keyword evidence="11" id="KW-0449">Lipoprotein</keyword>
<dbReference type="SUPFAM" id="SSF52540">
    <property type="entry name" value="P-loop containing nucleoside triphosphate hydrolases"/>
    <property type="match status" value="1"/>
</dbReference>
<dbReference type="InterPro" id="IPR001806">
    <property type="entry name" value="Small_GTPase"/>
</dbReference>
<dbReference type="FunFam" id="3.40.50.300:FF:000561">
    <property type="entry name" value="rho-related GTP-binding protein RhoV"/>
    <property type="match status" value="1"/>
</dbReference>
<dbReference type="NCBIfam" id="TIGR00231">
    <property type="entry name" value="small_GTP"/>
    <property type="match status" value="1"/>
</dbReference>
<dbReference type="CDD" id="cd04130">
    <property type="entry name" value="Wrch_1"/>
    <property type="match status" value="1"/>
</dbReference>
<dbReference type="PANTHER" id="PTHR24072">
    <property type="entry name" value="RHO FAMILY GTPASE"/>
    <property type="match status" value="1"/>
</dbReference>
<keyword evidence="6" id="KW-0547">Nucleotide-binding</keyword>
<evidence type="ECO:0000313" key="14">
    <source>
        <dbReference type="Proteomes" id="UP001187531"/>
    </source>
</evidence>
<dbReference type="PRINTS" id="PR00449">
    <property type="entry name" value="RASTRNSFRMNG"/>
</dbReference>
<dbReference type="Gene3D" id="3.40.50.300">
    <property type="entry name" value="P-loop containing nucleotide triphosphate hydrolases"/>
    <property type="match status" value="1"/>
</dbReference>
<dbReference type="InterPro" id="IPR005225">
    <property type="entry name" value="Small_GTP-bd"/>
</dbReference>
<dbReference type="GO" id="GO:0001667">
    <property type="term" value="P:ameboidal-type cell migration"/>
    <property type="evidence" value="ECO:0007669"/>
    <property type="project" value="UniProtKB-ARBA"/>
</dbReference>
<evidence type="ECO:0000256" key="6">
    <source>
        <dbReference type="ARBA" id="ARBA00022741"/>
    </source>
</evidence>
<evidence type="ECO:0000256" key="8">
    <source>
        <dbReference type="ARBA" id="ARBA00023134"/>
    </source>
</evidence>
<dbReference type="GO" id="GO:0005886">
    <property type="term" value="C:plasma membrane"/>
    <property type="evidence" value="ECO:0007669"/>
    <property type="project" value="UniProtKB-SubCell"/>
</dbReference>
<keyword evidence="14" id="KW-1185">Reference proteome</keyword>
<keyword evidence="4" id="KW-0597">Phosphoprotein</keyword>
<dbReference type="GO" id="GO:0035099">
    <property type="term" value="P:hemocyte migration"/>
    <property type="evidence" value="ECO:0007669"/>
    <property type="project" value="UniProtKB-ARBA"/>
</dbReference>
<organism evidence="13 14">
    <name type="scientific">Artemia franciscana</name>
    <name type="common">Brine shrimp</name>
    <name type="synonym">Artemia sanfranciscana</name>
    <dbReference type="NCBI Taxonomy" id="6661"/>
    <lineage>
        <taxon>Eukaryota</taxon>
        <taxon>Metazoa</taxon>
        <taxon>Ecdysozoa</taxon>
        <taxon>Arthropoda</taxon>
        <taxon>Crustacea</taxon>
        <taxon>Branchiopoda</taxon>
        <taxon>Anostraca</taxon>
        <taxon>Artemiidae</taxon>
        <taxon>Artemia</taxon>
    </lineage>
</organism>
<name>A0AA88HS64_ARTSF</name>
<dbReference type="InterPro" id="IPR027417">
    <property type="entry name" value="P-loop_NTPase"/>
</dbReference>
<evidence type="ECO:0000256" key="7">
    <source>
        <dbReference type="ARBA" id="ARBA00022842"/>
    </source>
</evidence>
<dbReference type="GO" id="GO:0046872">
    <property type="term" value="F:metal ion binding"/>
    <property type="evidence" value="ECO:0007669"/>
    <property type="project" value="UniProtKB-KW"/>
</dbReference>
<protein>
    <recommendedName>
        <fullName evidence="15">Rho GTPase</fullName>
    </recommendedName>
</protein>
<evidence type="ECO:0000256" key="11">
    <source>
        <dbReference type="ARBA" id="ARBA00023288"/>
    </source>
</evidence>
<dbReference type="SMART" id="SM00175">
    <property type="entry name" value="RAB"/>
    <property type="match status" value="1"/>
</dbReference>
<evidence type="ECO:0000313" key="13">
    <source>
        <dbReference type="EMBL" id="KAK2709972.1"/>
    </source>
</evidence>
<keyword evidence="5" id="KW-0479">Metal-binding</keyword>
<dbReference type="SMART" id="SM00174">
    <property type="entry name" value="RHO"/>
    <property type="match status" value="1"/>
</dbReference>
<dbReference type="EMBL" id="JAVRJZ010000017">
    <property type="protein sequence ID" value="KAK2709971.1"/>
    <property type="molecule type" value="Genomic_DNA"/>
</dbReference>
<evidence type="ECO:0000256" key="1">
    <source>
        <dbReference type="ARBA" id="ARBA00001946"/>
    </source>
</evidence>
<dbReference type="Pfam" id="PF00071">
    <property type="entry name" value="Ras"/>
    <property type="match status" value="1"/>
</dbReference>
<accession>A0AA88HS64</accession>
<evidence type="ECO:0000256" key="5">
    <source>
        <dbReference type="ARBA" id="ARBA00022723"/>
    </source>
</evidence>
<dbReference type="GO" id="GO:0005525">
    <property type="term" value="F:GTP binding"/>
    <property type="evidence" value="ECO:0007669"/>
    <property type="project" value="UniProtKB-KW"/>
</dbReference>
<gene>
    <name evidence="13" type="ORF">QYM36_013596</name>
</gene>
<dbReference type="GO" id="GO:0022412">
    <property type="term" value="P:cellular process involved in reproduction in multicellular organism"/>
    <property type="evidence" value="ECO:0007669"/>
    <property type="project" value="UniProtKB-ARBA"/>
</dbReference>
<dbReference type="PROSITE" id="PS51421">
    <property type="entry name" value="RAS"/>
    <property type="match status" value="1"/>
</dbReference>
<comment type="subcellular location">
    <subcellularLocation>
        <location evidence="2">Cell membrane</location>
        <topology evidence="2">Lipid-anchor</topology>
        <orientation evidence="2">Cytoplasmic side</orientation>
    </subcellularLocation>
</comment>
<keyword evidence="9" id="KW-0472">Membrane</keyword>
<dbReference type="GO" id="GO:0007010">
    <property type="term" value="P:cytoskeleton organization"/>
    <property type="evidence" value="ECO:0007669"/>
    <property type="project" value="UniProtKB-ARBA"/>
</dbReference>
<dbReference type="GO" id="GO:0007264">
    <property type="term" value="P:small GTPase-mediated signal transduction"/>
    <property type="evidence" value="ECO:0007669"/>
    <property type="project" value="InterPro"/>
</dbReference>
<evidence type="ECO:0000256" key="12">
    <source>
        <dbReference type="SAM" id="MobiDB-lite"/>
    </source>
</evidence>
<comment type="cofactor">
    <cofactor evidence="1">
        <name>Mg(2+)</name>
        <dbReference type="ChEBI" id="CHEBI:18420"/>
    </cofactor>
</comment>
<dbReference type="PROSITE" id="PS51420">
    <property type="entry name" value="RHO"/>
    <property type="match status" value="1"/>
</dbReference>
<keyword evidence="10" id="KW-0564">Palmitate</keyword>
<evidence type="ECO:0000256" key="3">
    <source>
        <dbReference type="ARBA" id="ARBA00022475"/>
    </source>
</evidence>
<sequence length="256" mass="29039">MSPRYWGADNYSEMGSDKDQKGVGGCSVRGAVKCVLVGDGAVGKTSLIVNYTTNKHPTEYTPTAYDNYNVIVNVENEPVRLQICDTAGQEEFDSLRPFAYQEPVTDVFILCFSVVSPSSFENVTSRWFPEIRKYSPVTPIILVGTQSDLRHDVKTLAQLSQWGDRPVSEVQAQRLAVEIKAERFIECSSLTQKNLKEVFDEAIIVAIRHNEELEQLTIGRKRGKKLLRNKSKDRGRPKSVKSKQPFWLRIFCFLKK</sequence>
<dbReference type="Proteomes" id="UP001187531">
    <property type="component" value="Unassembled WGS sequence"/>
</dbReference>
<dbReference type="SMART" id="SM00173">
    <property type="entry name" value="RAS"/>
    <property type="match status" value="1"/>
</dbReference>
<evidence type="ECO:0008006" key="15">
    <source>
        <dbReference type="Google" id="ProtNLM"/>
    </source>
</evidence>